<feature type="domain" description="Cyclic nucleotide-binding" evidence="2">
    <location>
        <begin position="15"/>
        <end position="117"/>
    </location>
</feature>
<proteinExistence type="predicted"/>
<dbReference type="InterPro" id="IPR000595">
    <property type="entry name" value="cNMP-bd_dom"/>
</dbReference>
<gene>
    <name evidence="3" type="ORF">ACAT0790_LOCUS41438</name>
</gene>
<organism evidence="3">
    <name type="scientific">Alexandrium catenella</name>
    <name type="common">Red tide dinoflagellate</name>
    <name type="synonym">Gonyaulax catenella</name>
    <dbReference type="NCBI Taxonomy" id="2925"/>
    <lineage>
        <taxon>Eukaryota</taxon>
        <taxon>Sar</taxon>
        <taxon>Alveolata</taxon>
        <taxon>Dinophyceae</taxon>
        <taxon>Gonyaulacales</taxon>
        <taxon>Pyrocystaceae</taxon>
        <taxon>Alexandrium</taxon>
    </lineage>
</organism>
<reference evidence="3" key="1">
    <citation type="submission" date="2021-01" db="EMBL/GenBank/DDBJ databases">
        <authorList>
            <person name="Corre E."/>
            <person name="Pelletier E."/>
            <person name="Niang G."/>
            <person name="Scheremetjew M."/>
            <person name="Finn R."/>
            <person name="Kale V."/>
            <person name="Holt S."/>
            <person name="Cochrane G."/>
            <person name="Meng A."/>
            <person name="Brown T."/>
            <person name="Cohen L."/>
        </authorList>
    </citation>
    <scope>NUCLEOTIDE SEQUENCE</scope>
    <source>
        <strain evidence="3">OF101</strain>
    </source>
</reference>
<dbReference type="EMBL" id="HBGE01069082">
    <property type="protein sequence ID" value="CAD9164672.1"/>
    <property type="molecule type" value="Transcribed_RNA"/>
</dbReference>
<dbReference type="InterPro" id="IPR014710">
    <property type="entry name" value="RmlC-like_jellyroll"/>
</dbReference>
<sequence length="230" mass="25917">MHWEVYEPVITPHPLFFTLNDQDSSGLVEICHRAMSENCLGSGHELFHYGKTAERMYFVGRGTLDYMSGQGGDQRIEVHANQWVSEMVLWMNWIHRGTVTGQTNAELVELDAKKFHEHVRHRGFCFDVCRQYARLYVQRIASASSSDEDLPPDTWGHVDDLQVLVHQTNEGLHRIKSRSVAGVLSLLVGVFTEKDLAAQESDGGRSSGRRGSWGFGHHRSASAVVRTAEP</sequence>
<dbReference type="InterPro" id="IPR018490">
    <property type="entry name" value="cNMP-bd_dom_sf"/>
</dbReference>
<feature type="region of interest" description="Disordered" evidence="1">
    <location>
        <begin position="198"/>
        <end position="230"/>
    </location>
</feature>
<dbReference type="Gene3D" id="2.60.120.10">
    <property type="entry name" value="Jelly Rolls"/>
    <property type="match status" value="1"/>
</dbReference>
<evidence type="ECO:0000313" key="3">
    <source>
        <dbReference type="EMBL" id="CAD9164672.1"/>
    </source>
</evidence>
<evidence type="ECO:0000256" key="1">
    <source>
        <dbReference type="SAM" id="MobiDB-lite"/>
    </source>
</evidence>
<dbReference type="CDD" id="cd00038">
    <property type="entry name" value="CAP_ED"/>
    <property type="match status" value="1"/>
</dbReference>
<dbReference type="PROSITE" id="PS50042">
    <property type="entry name" value="CNMP_BINDING_3"/>
    <property type="match status" value="1"/>
</dbReference>
<protein>
    <recommendedName>
        <fullName evidence="2">Cyclic nucleotide-binding domain-containing protein</fullName>
    </recommendedName>
</protein>
<name>A0A7S1WEY9_ALECA</name>
<accession>A0A7S1WEY9</accession>
<dbReference type="SUPFAM" id="SSF51206">
    <property type="entry name" value="cAMP-binding domain-like"/>
    <property type="match status" value="1"/>
</dbReference>
<dbReference type="AlphaFoldDB" id="A0A7S1WEY9"/>
<evidence type="ECO:0000259" key="2">
    <source>
        <dbReference type="PROSITE" id="PS50042"/>
    </source>
</evidence>